<evidence type="ECO:0000313" key="1">
    <source>
        <dbReference type="EMBL" id="GFR02602.1"/>
    </source>
</evidence>
<organism evidence="1 2">
    <name type="scientific">Trichonephila clavata</name>
    <name type="common">Joro spider</name>
    <name type="synonym">Nephila clavata</name>
    <dbReference type="NCBI Taxonomy" id="2740835"/>
    <lineage>
        <taxon>Eukaryota</taxon>
        <taxon>Metazoa</taxon>
        <taxon>Ecdysozoa</taxon>
        <taxon>Arthropoda</taxon>
        <taxon>Chelicerata</taxon>
        <taxon>Arachnida</taxon>
        <taxon>Araneae</taxon>
        <taxon>Araneomorphae</taxon>
        <taxon>Entelegynae</taxon>
        <taxon>Araneoidea</taxon>
        <taxon>Nephilidae</taxon>
        <taxon>Trichonephila</taxon>
    </lineage>
</organism>
<gene>
    <name evidence="1" type="ORF">TNCT_136621</name>
</gene>
<name>A0A8X6LBR2_TRICU</name>
<dbReference type="AlphaFoldDB" id="A0A8X6LBR2"/>
<evidence type="ECO:0000313" key="2">
    <source>
        <dbReference type="Proteomes" id="UP000887116"/>
    </source>
</evidence>
<keyword evidence="2" id="KW-1185">Reference proteome</keyword>
<dbReference type="Proteomes" id="UP000887116">
    <property type="component" value="Unassembled WGS sequence"/>
</dbReference>
<protein>
    <submittedName>
        <fullName evidence="1">Uncharacterized protein</fullName>
    </submittedName>
</protein>
<sequence length="70" mass="7977">MVPTYGEPGLEQAGRRRAEKIVQQELLGPTVTYFTIQSHVELPVVPQTITKRLEKANLQFKHHCHALLQT</sequence>
<comment type="caution">
    <text evidence="1">The sequence shown here is derived from an EMBL/GenBank/DDBJ whole genome shotgun (WGS) entry which is preliminary data.</text>
</comment>
<accession>A0A8X6LBR2</accession>
<reference evidence="1" key="1">
    <citation type="submission" date="2020-07" db="EMBL/GenBank/DDBJ databases">
        <title>Multicomponent nature underlies the extraordinary mechanical properties of spider dragline silk.</title>
        <authorList>
            <person name="Kono N."/>
            <person name="Nakamura H."/>
            <person name="Mori M."/>
            <person name="Yoshida Y."/>
            <person name="Ohtoshi R."/>
            <person name="Malay A.D."/>
            <person name="Moran D.A.P."/>
            <person name="Tomita M."/>
            <person name="Numata K."/>
            <person name="Arakawa K."/>
        </authorList>
    </citation>
    <scope>NUCLEOTIDE SEQUENCE</scope>
</reference>
<dbReference type="EMBL" id="BMAO01025433">
    <property type="protein sequence ID" value="GFR02602.1"/>
    <property type="molecule type" value="Genomic_DNA"/>
</dbReference>
<proteinExistence type="predicted"/>